<dbReference type="InterPro" id="IPR017850">
    <property type="entry name" value="Alkaline_phosphatase_core_sf"/>
</dbReference>
<feature type="signal peptide" evidence="7">
    <location>
        <begin position="1"/>
        <end position="19"/>
    </location>
</feature>
<keyword evidence="3" id="KW-0479">Metal-binding</keyword>
<dbReference type="GO" id="GO:0046872">
    <property type="term" value="F:metal ion binding"/>
    <property type="evidence" value="ECO:0007669"/>
    <property type="project" value="UniProtKB-KW"/>
</dbReference>
<evidence type="ECO:0000256" key="6">
    <source>
        <dbReference type="ARBA" id="ARBA00022837"/>
    </source>
</evidence>
<evidence type="ECO:0000256" key="5">
    <source>
        <dbReference type="ARBA" id="ARBA00022801"/>
    </source>
</evidence>
<dbReference type="InterPro" id="IPR024607">
    <property type="entry name" value="Sulfatase_CS"/>
</dbReference>
<sequence>MKRTILSLAAIVLPLTASAAKPLNIVFIIADDLGWRDLSSYGSTFYETPHLDSLAKSGTKFTDAYAACPVCSPTRSAVLTGQYPARTRNTDYFGAPNEYFDKLPEPGSHIDKKKYGRFWNSPVFPAPYLGKLADSHTTLPEALKAKGYATFFAGKWHLGPKGSWPTDHGFDINKGGNSRGGPYGGKKYFSPYGNPSLENGPKGEHLPDRLAEETSKFIAANKDKPFLAYLSFYSVHTPLIARKDLEGKYKQKAAKLGLKAKFGPEPPRQNRLVQEHAVYAAMVEAMDLAVGKVLKALEDNGVADNTLVIFTSDNGGLSTSEGSPTSNLPLRAGKGWLYEGGIREPLIVRWPGVTKPGTTSAYQVTSTDFFPTILEAAGLDLLPEQHIDGKSFTTALKDPSKASDHALFWHYPHWGNQGGTPGGAIRHGEWKMIRYYVPGRETQLFNLADDPGEQTNLADKHPEKLKELGEKMDALLKDTDALMPKINDKKK</sequence>
<accession>A0AAT9FRX1</accession>
<feature type="chain" id="PRO_5043445503" evidence="7">
    <location>
        <begin position="20"/>
        <end position="491"/>
    </location>
</feature>
<evidence type="ECO:0000256" key="3">
    <source>
        <dbReference type="ARBA" id="ARBA00022723"/>
    </source>
</evidence>
<dbReference type="PANTHER" id="PTHR42693:SF42">
    <property type="entry name" value="ARYLSULFATASE G"/>
    <property type="match status" value="1"/>
</dbReference>
<dbReference type="InterPro" id="IPR050738">
    <property type="entry name" value="Sulfatase"/>
</dbReference>
<dbReference type="Pfam" id="PF00884">
    <property type="entry name" value="Sulfatase"/>
    <property type="match status" value="1"/>
</dbReference>
<evidence type="ECO:0000256" key="2">
    <source>
        <dbReference type="ARBA" id="ARBA00008779"/>
    </source>
</evidence>
<dbReference type="Gene3D" id="3.40.720.10">
    <property type="entry name" value="Alkaline Phosphatase, subunit A"/>
    <property type="match status" value="1"/>
</dbReference>
<dbReference type="GO" id="GO:0004065">
    <property type="term" value="F:arylsulfatase activity"/>
    <property type="evidence" value="ECO:0007669"/>
    <property type="project" value="TreeGrafter"/>
</dbReference>
<dbReference type="InterPro" id="IPR000917">
    <property type="entry name" value="Sulfatase_N"/>
</dbReference>
<name>A0AAT9FRX1_9BACT</name>
<reference evidence="9" key="1">
    <citation type="submission" date="2024-07" db="EMBL/GenBank/DDBJ databases">
        <title>Complete genome sequence of Verrucomicrobiaceae bacterium NT6N.</title>
        <authorList>
            <person name="Huang C."/>
            <person name="Takami H."/>
            <person name="Hamasaki K."/>
        </authorList>
    </citation>
    <scope>NUCLEOTIDE SEQUENCE</scope>
    <source>
        <strain evidence="9">NT6N</strain>
    </source>
</reference>
<evidence type="ECO:0000256" key="4">
    <source>
        <dbReference type="ARBA" id="ARBA00022729"/>
    </source>
</evidence>
<dbReference type="KEGG" id="osu:NT6N_39420"/>
<dbReference type="EMBL" id="AP026866">
    <property type="protein sequence ID" value="BDS08902.1"/>
    <property type="molecule type" value="Genomic_DNA"/>
</dbReference>
<dbReference type="PROSITE" id="PS00149">
    <property type="entry name" value="SULFATASE_2"/>
    <property type="match status" value="1"/>
</dbReference>
<evidence type="ECO:0000256" key="1">
    <source>
        <dbReference type="ARBA" id="ARBA00001913"/>
    </source>
</evidence>
<organism evidence="9">
    <name type="scientific">Oceaniferula spumae</name>
    <dbReference type="NCBI Taxonomy" id="2979115"/>
    <lineage>
        <taxon>Bacteria</taxon>
        <taxon>Pseudomonadati</taxon>
        <taxon>Verrucomicrobiota</taxon>
        <taxon>Verrucomicrobiia</taxon>
        <taxon>Verrucomicrobiales</taxon>
        <taxon>Verrucomicrobiaceae</taxon>
        <taxon>Oceaniferula</taxon>
    </lineage>
</organism>
<keyword evidence="4 7" id="KW-0732">Signal</keyword>
<keyword evidence="6" id="KW-0106">Calcium</keyword>
<evidence type="ECO:0000259" key="8">
    <source>
        <dbReference type="Pfam" id="PF00884"/>
    </source>
</evidence>
<evidence type="ECO:0000256" key="7">
    <source>
        <dbReference type="SAM" id="SignalP"/>
    </source>
</evidence>
<dbReference type="PROSITE" id="PS00523">
    <property type="entry name" value="SULFATASE_1"/>
    <property type="match status" value="1"/>
</dbReference>
<comment type="cofactor">
    <cofactor evidence="1">
        <name>Ca(2+)</name>
        <dbReference type="ChEBI" id="CHEBI:29108"/>
    </cofactor>
</comment>
<dbReference type="CDD" id="cd16144">
    <property type="entry name" value="ARS_like"/>
    <property type="match status" value="1"/>
</dbReference>
<proteinExistence type="inferred from homology"/>
<dbReference type="SUPFAM" id="SSF53649">
    <property type="entry name" value="Alkaline phosphatase-like"/>
    <property type="match status" value="1"/>
</dbReference>
<keyword evidence="5" id="KW-0378">Hydrolase</keyword>
<dbReference type="Gene3D" id="3.30.1120.10">
    <property type="match status" value="1"/>
</dbReference>
<feature type="domain" description="Sulfatase N-terminal" evidence="8">
    <location>
        <begin position="24"/>
        <end position="378"/>
    </location>
</feature>
<evidence type="ECO:0000313" key="9">
    <source>
        <dbReference type="EMBL" id="BDS08902.1"/>
    </source>
</evidence>
<dbReference type="PANTHER" id="PTHR42693">
    <property type="entry name" value="ARYLSULFATASE FAMILY MEMBER"/>
    <property type="match status" value="1"/>
</dbReference>
<gene>
    <name evidence="9" type="ORF">NT6N_39420</name>
</gene>
<protein>
    <submittedName>
        <fullName evidence="9">Sulfatase</fullName>
    </submittedName>
</protein>
<dbReference type="AlphaFoldDB" id="A0AAT9FRX1"/>
<comment type="similarity">
    <text evidence="2">Belongs to the sulfatase family.</text>
</comment>